<dbReference type="Proteomes" id="UP001161388">
    <property type="component" value="Unassembled WGS sequence"/>
</dbReference>
<evidence type="ECO:0008006" key="4">
    <source>
        <dbReference type="Google" id="ProtNLM"/>
    </source>
</evidence>
<feature type="chain" id="PRO_5045945567" description="Adenylosuccinate lyase" evidence="1">
    <location>
        <begin position="22"/>
        <end position="53"/>
    </location>
</feature>
<feature type="signal peptide" evidence="1">
    <location>
        <begin position="1"/>
        <end position="21"/>
    </location>
</feature>
<comment type="caution">
    <text evidence="2">The sequence shown here is derived from an EMBL/GenBank/DDBJ whole genome shotgun (WGS) entry which is preliminary data.</text>
</comment>
<proteinExistence type="predicted"/>
<dbReference type="RefSeq" id="WP_284371148.1">
    <property type="nucleotide sequence ID" value="NZ_BAABWP010000003.1"/>
</dbReference>
<accession>A0ABQ5VGI3</accession>
<reference evidence="2" key="2">
    <citation type="submission" date="2023-01" db="EMBL/GenBank/DDBJ databases">
        <title>Draft genome sequence of Sulfitobacter pacificus strain NBRC 109915.</title>
        <authorList>
            <person name="Sun Q."/>
            <person name="Mori K."/>
        </authorList>
    </citation>
    <scope>NUCLEOTIDE SEQUENCE</scope>
    <source>
        <strain evidence="2">NBRC 109915</strain>
    </source>
</reference>
<name>A0ABQ5VGI3_9RHOB</name>
<reference evidence="2" key="1">
    <citation type="journal article" date="2014" name="Int. J. Syst. Evol. Microbiol.">
        <title>Complete genome of a new Firmicutes species belonging to the dominant human colonic microbiota ('Ruminococcus bicirculans') reveals two chromosomes and a selective capacity to utilize plant glucans.</title>
        <authorList>
            <consortium name="NISC Comparative Sequencing Program"/>
            <person name="Wegmann U."/>
            <person name="Louis P."/>
            <person name="Goesmann A."/>
            <person name="Henrissat B."/>
            <person name="Duncan S.H."/>
            <person name="Flint H.J."/>
        </authorList>
    </citation>
    <scope>NUCLEOTIDE SEQUENCE</scope>
    <source>
        <strain evidence="2">NBRC 109915</strain>
    </source>
</reference>
<sequence>MKIKTFIVALALTTAPGLAFAEGCSHGKEKQAMSCAAGTAYDTSTHSCLPVNT</sequence>
<protein>
    <recommendedName>
        <fullName evidence="4">Adenylosuccinate lyase</fullName>
    </recommendedName>
</protein>
<dbReference type="EMBL" id="BSNL01000001">
    <property type="protein sequence ID" value="GLQ26204.1"/>
    <property type="molecule type" value="Genomic_DNA"/>
</dbReference>
<evidence type="ECO:0000313" key="3">
    <source>
        <dbReference type="Proteomes" id="UP001161388"/>
    </source>
</evidence>
<evidence type="ECO:0000256" key="1">
    <source>
        <dbReference type="SAM" id="SignalP"/>
    </source>
</evidence>
<evidence type="ECO:0000313" key="2">
    <source>
        <dbReference type="EMBL" id="GLQ26204.1"/>
    </source>
</evidence>
<gene>
    <name evidence="2" type="ORF">GCM10007927_10070</name>
</gene>
<keyword evidence="3" id="KW-1185">Reference proteome</keyword>
<keyword evidence="1" id="KW-0732">Signal</keyword>
<organism evidence="2 3">
    <name type="scientific">Sulfitobacter pacificus</name>
    <dbReference type="NCBI Taxonomy" id="1499314"/>
    <lineage>
        <taxon>Bacteria</taxon>
        <taxon>Pseudomonadati</taxon>
        <taxon>Pseudomonadota</taxon>
        <taxon>Alphaproteobacteria</taxon>
        <taxon>Rhodobacterales</taxon>
        <taxon>Roseobacteraceae</taxon>
        <taxon>Sulfitobacter</taxon>
    </lineage>
</organism>